<dbReference type="Proteomes" id="UP000815325">
    <property type="component" value="Unassembled WGS sequence"/>
</dbReference>
<dbReference type="InterPro" id="IPR017972">
    <property type="entry name" value="Cyt_P450_CS"/>
</dbReference>
<keyword evidence="5" id="KW-0503">Monooxygenase</keyword>
<evidence type="ECO:0000256" key="6">
    <source>
        <dbReference type="SAM" id="MobiDB-lite"/>
    </source>
</evidence>
<dbReference type="PROSITE" id="PS00086">
    <property type="entry name" value="CYTOCHROME_P450"/>
    <property type="match status" value="1"/>
</dbReference>
<dbReference type="SUPFAM" id="SSF48264">
    <property type="entry name" value="Cytochrome P450"/>
    <property type="match status" value="1"/>
</dbReference>
<comment type="caution">
    <text evidence="7">The sequence shown here is derived from an EMBL/GenBank/DDBJ whole genome shotgun (WGS) entry which is preliminary data.</text>
</comment>
<keyword evidence="4 5" id="KW-0408">Iron</keyword>
<dbReference type="InterPro" id="IPR001128">
    <property type="entry name" value="Cyt_P450"/>
</dbReference>
<evidence type="ECO:0000256" key="5">
    <source>
        <dbReference type="RuleBase" id="RU000461"/>
    </source>
</evidence>
<accession>A0ABQ7GBT6</accession>
<dbReference type="PANTHER" id="PTHR24305:SF166">
    <property type="entry name" value="CYTOCHROME P450 12A4, MITOCHONDRIAL-RELATED"/>
    <property type="match status" value="1"/>
</dbReference>
<evidence type="ECO:0000313" key="8">
    <source>
        <dbReference type="Proteomes" id="UP000815325"/>
    </source>
</evidence>
<protein>
    <submittedName>
        <fullName evidence="7">Cytochrome P450</fullName>
    </submittedName>
</protein>
<keyword evidence="5" id="KW-0349">Heme</keyword>
<dbReference type="Pfam" id="PF00067">
    <property type="entry name" value="p450"/>
    <property type="match status" value="1"/>
</dbReference>
<feature type="region of interest" description="Disordered" evidence="6">
    <location>
        <begin position="365"/>
        <end position="387"/>
    </location>
</feature>
<keyword evidence="8" id="KW-1185">Reference proteome</keyword>
<evidence type="ECO:0000256" key="3">
    <source>
        <dbReference type="ARBA" id="ARBA00022723"/>
    </source>
</evidence>
<dbReference type="PRINTS" id="PR00465">
    <property type="entry name" value="EP450IV"/>
</dbReference>
<dbReference type="PRINTS" id="PR00385">
    <property type="entry name" value="P450"/>
</dbReference>
<evidence type="ECO:0000313" key="7">
    <source>
        <dbReference type="EMBL" id="KAF5832073.1"/>
    </source>
</evidence>
<comment type="similarity">
    <text evidence="2 5">Belongs to the cytochrome P450 family.</text>
</comment>
<gene>
    <name evidence="7" type="ORF">DUNSADRAFT_12186</name>
</gene>
<dbReference type="Gene3D" id="1.10.630.10">
    <property type="entry name" value="Cytochrome P450"/>
    <property type="match status" value="1"/>
</dbReference>
<dbReference type="InterPro" id="IPR002403">
    <property type="entry name" value="Cyt_P450_E_grp-IV"/>
</dbReference>
<proteinExistence type="inferred from homology"/>
<sequence length="479" mass="52650">MFLSGRTSSVECTFCTSMAHLFSRGDMAMPKHQELHRVFDQAISLGLPQLFSTADESGDVFKGYRKGLAPSFSIENLKKSFPKVRACAEKMVSIWETQYLATGEAVPTETWMNRATLDIIGHVGFNYEFKALDSEGNKFVEAFHENLVELWQSLADPIGTIMAKLFPTAKAKQSKARKEHLKALYTEAYEALKSRGEPPAEDQSIGANLMRIKKPSTGEPFPEEVVFANFIMTLVAGYDTTAITCMWALYDIARHPDAQRRIAQELAGAGLLQVPSQAHGRQLEWADLAAFPYFNAVLKESMRLHTVVASGAFRQAPKDVMLGGWHIPKGSVVWIPLHAVSNSIHNFTKPEVFDPERWLGELPTGGKPTPAANTAHRDTTDSAASHPTFKPSFATPHGHANVAPSKATVPFGDGSRGCMGMNLAYVDMRTILLSILSKFWLELDPSVGSHEKVEAAQVMGLVMGSGIPIKLRLKSHVPL</sequence>
<dbReference type="PANTHER" id="PTHR24305">
    <property type="entry name" value="CYTOCHROME P450"/>
    <property type="match status" value="1"/>
</dbReference>
<comment type="cofactor">
    <cofactor evidence="1">
        <name>heme</name>
        <dbReference type="ChEBI" id="CHEBI:30413"/>
    </cofactor>
</comment>
<reference evidence="7" key="1">
    <citation type="submission" date="2017-08" db="EMBL/GenBank/DDBJ databases">
        <authorList>
            <person name="Polle J.E."/>
            <person name="Barry K."/>
            <person name="Cushman J."/>
            <person name="Schmutz J."/>
            <person name="Tran D."/>
            <person name="Hathwaick L.T."/>
            <person name="Yim W.C."/>
            <person name="Jenkins J."/>
            <person name="Mckie-Krisberg Z.M."/>
            <person name="Prochnik S."/>
            <person name="Lindquist E."/>
            <person name="Dockter R.B."/>
            <person name="Adam C."/>
            <person name="Molina H."/>
            <person name="Bunkerborg J."/>
            <person name="Jin E."/>
            <person name="Buchheim M."/>
            <person name="Magnuson J."/>
        </authorList>
    </citation>
    <scope>NUCLEOTIDE SEQUENCE</scope>
    <source>
        <strain evidence="7">CCAP 19/18</strain>
    </source>
</reference>
<evidence type="ECO:0000256" key="4">
    <source>
        <dbReference type="ARBA" id="ARBA00023004"/>
    </source>
</evidence>
<keyword evidence="5" id="KW-0560">Oxidoreductase</keyword>
<name>A0ABQ7GBT6_DUNSA</name>
<dbReference type="EMBL" id="MU069900">
    <property type="protein sequence ID" value="KAF5832073.1"/>
    <property type="molecule type" value="Genomic_DNA"/>
</dbReference>
<dbReference type="InterPro" id="IPR050121">
    <property type="entry name" value="Cytochrome_P450_monoxygenase"/>
</dbReference>
<evidence type="ECO:0000256" key="2">
    <source>
        <dbReference type="ARBA" id="ARBA00010617"/>
    </source>
</evidence>
<keyword evidence="3 5" id="KW-0479">Metal-binding</keyword>
<organism evidence="7 8">
    <name type="scientific">Dunaliella salina</name>
    <name type="common">Green alga</name>
    <name type="synonym">Protococcus salinus</name>
    <dbReference type="NCBI Taxonomy" id="3046"/>
    <lineage>
        <taxon>Eukaryota</taxon>
        <taxon>Viridiplantae</taxon>
        <taxon>Chlorophyta</taxon>
        <taxon>core chlorophytes</taxon>
        <taxon>Chlorophyceae</taxon>
        <taxon>CS clade</taxon>
        <taxon>Chlamydomonadales</taxon>
        <taxon>Dunaliellaceae</taxon>
        <taxon>Dunaliella</taxon>
    </lineage>
</organism>
<dbReference type="InterPro" id="IPR036396">
    <property type="entry name" value="Cyt_P450_sf"/>
</dbReference>
<evidence type="ECO:0000256" key="1">
    <source>
        <dbReference type="ARBA" id="ARBA00001971"/>
    </source>
</evidence>